<comment type="caution">
    <text evidence="1">The sequence shown here is derived from an EMBL/GenBank/DDBJ whole genome shotgun (WGS) entry which is preliminary data.</text>
</comment>
<accession>A0A6N7L062</accession>
<protein>
    <recommendedName>
        <fullName evidence="3">Transposase family protein</fullName>
    </recommendedName>
</protein>
<name>A0A6N7L062_9ACTN</name>
<evidence type="ECO:0000313" key="2">
    <source>
        <dbReference type="Proteomes" id="UP000450000"/>
    </source>
</evidence>
<keyword evidence="2" id="KW-1185">Reference proteome</keyword>
<proteinExistence type="predicted"/>
<dbReference type="InterPro" id="IPR011518">
    <property type="entry name" value="Transposase_36"/>
</dbReference>
<reference evidence="1 2" key="1">
    <citation type="submission" date="2019-09" db="EMBL/GenBank/DDBJ databases">
        <title>Genome Sequences of Streptomyces kaniharaensis ATCC 21070.</title>
        <authorList>
            <person name="Zhu W."/>
            <person name="De Crecy-Lagard V."/>
            <person name="Richards N.G."/>
        </authorList>
    </citation>
    <scope>NUCLEOTIDE SEQUENCE [LARGE SCALE GENOMIC DNA]</scope>
    <source>
        <strain evidence="1 2">SF-557</strain>
    </source>
</reference>
<evidence type="ECO:0008006" key="3">
    <source>
        <dbReference type="Google" id="ProtNLM"/>
    </source>
</evidence>
<dbReference type="Pfam" id="PF07592">
    <property type="entry name" value="DDE_Tnp_ISAZ013"/>
    <property type="match status" value="1"/>
</dbReference>
<sequence>MGATTTTGLTVHAELDPGSYPTGITVPDRVMDRLPLDVHTWHGTWNYTLRREPLAPEPPAASPEFGRFPVGDNAPAWLHHPSLTGMDQPDWQDLLEHYRHYLAENPPIMIPGKKTGPGTGSRYLSASDRLLVAVLKKRWRMPQPPLAALLGTSQALIGDAVREATRVLQALDHTIPIGAITVTTADQLAAIAGHVQSSERRTETK</sequence>
<dbReference type="EMBL" id="WBOF01000002">
    <property type="protein sequence ID" value="MQS16229.1"/>
    <property type="molecule type" value="Genomic_DNA"/>
</dbReference>
<dbReference type="Proteomes" id="UP000450000">
    <property type="component" value="Unassembled WGS sequence"/>
</dbReference>
<gene>
    <name evidence="1" type="ORF">F7Q99_29380</name>
</gene>
<organism evidence="1 2">
    <name type="scientific">Streptomyces kaniharaensis</name>
    <dbReference type="NCBI Taxonomy" id="212423"/>
    <lineage>
        <taxon>Bacteria</taxon>
        <taxon>Bacillati</taxon>
        <taxon>Actinomycetota</taxon>
        <taxon>Actinomycetes</taxon>
        <taxon>Kitasatosporales</taxon>
        <taxon>Streptomycetaceae</taxon>
        <taxon>Streptomyces</taxon>
    </lineage>
</organism>
<evidence type="ECO:0000313" key="1">
    <source>
        <dbReference type="EMBL" id="MQS16229.1"/>
    </source>
</evidence>
<dbReference type="AlphaFoldDB" id="A0A6N7L062"/>